<reference evidence="1 2" key="1">
    <citation type="submission" date="2008-10" db="EMBL/GenBank/DDBJ databases">
        <title>Draft genome sequence of Desulvovibrio piger (ATCC 29098).</title>
        <authorList>
            <person name="Sudarsanam P."/>
            <person name="Ley R."/>
            <person name="Guruge J."/>
            <person name="Turnbaugh P.J."/>
            <person name="Mahowald M."/>
            <person name="Liep D."/>
            <person name="Gordon J."/>
        </authorList>
    </citation>
    <scope>NUCLEOTIDE SEQUENCE [LARGE SCALE GENOMIC DNA]</scope>
    <source>
        <strain evidence="1 2">ATCC 29098</strain>
    </source>
</reference>
<dbReference type="AlphaFoldDB" id="B6WQ15"/>
<accession>B6WQ15</accession>
<dbReference type="eggNOG" id="COG0568">
    <property type="taxonomic scope" value="Bacteria"/>
</dbReference>
<dbReference type="Proteomes" id="UP000003676">
    <property type="component" value="Unassembled WGS sequence"/>
</dbReference>
<dbReference type="Gene3D" id="1.10.10.10">
    <property type="entry name" value="Winged helix-like DNA-binding domain superfamily/Winged helix DNA-binding domain"/>
    <property type="match status" value="1"/>
</dbReference>
<dbReference type="RefSeq" id="WP_006003695.1">
    <property type="nucleotide sequence ID" value="NZ_DS996351.1"/>
</dbReference>
<comment type="caution">
    <text evidence="1">The sequence shown here is derived from an EMBL/GenBank/DDBJ whole genome shotgun (WGS) entry which is preliminary data.</text>
</comment>
<dbReference type="OrthoDB" id="9804285at2"/>
<proteinExistence type="predicted"/>
<sequence length="252" mass="28456">MPAVRPAPLNATFADEDMRLWHEYKRNPSSDNLGKLLDRFSGVINGQVNKWAGPIPRDILLNEAKLLTKKALDSYNPNSGAALATWVTNSLLPLSRIVYTHQSTVRMPENITMKVNTYNTAVDQLTTILGREPTTDELHDELGWTAAEITRFRDYNRRDLLESGPTVSGDFFSAQDDGDDDMLLSGIYMELSPDEKWLFEYTTGYNGAAVLSNADLQKRLGITLSQLSYRKNLLRKKIEGIMARPGIRRRFS</sequence>
<reference evidence="1 2" key="2">
    <citation type="submission" date="2008-10" db="EMBL/GenBank/DDBJ databases">
        <authorList>
            <person name="Fulton L."/>
            <person name="Clifton S."/>
            <person name="Fulton B."/>
            <person name="Xu J."/>
            <person name="Minx P."/>
            <person name="Pepin K.H."/>
            <person name="Johnson M."/>
            <person name="Bhonagiri V."/>
            <person name="Nash W.E."/>
            <person name="Mardis E.R."/>
            <person name="Wilson R.K."/>
        </authorList>
    </citation>
    <scope>NUCLEOTIDE SEQUENCE [LARGE SCALE GENOMIC DNA]</scope>
    <source>
        <strain evidence="1 2">ATCC 29098</strain>
    </source>
</reference>
<evidence type="ECO:0000313" key="2">
    <source>
        <dbReference type="Proteomes" id="UP000003676"/>
    </source>
</evidence>
<dbReference type="InterPro" id="IPR036388">
    <property type="entry name" value="WH-like_DNA-bd_sf"/>
</dbReference>
<evidence type="ECO:0000313" key="1">
    <source>
        <dbReference type="EMBL" id="EEB34918.1"/>
    </source>
</evidence>
<gene>
    <name evidence="1" type="ORF">DESPIG_00138</name>
</gene>
<dbReference type="InterPro" id="IPR013324">
    <property type="entry name" value="RNA_pol_sigma_r3/r4-like"/>
</dbReference>
<protein>
    <submittedName>
        <fullName evidence="1">Uncharacterized protein</fullName>
    </submittedName>
</protein>
<organism evidence="1 2">
    <name type="scientific">Desulfovibrio piger ATCC 29098</name>
    <dbReference type="NCBI Taxonomy" id="411464"/>
    <lineage>
        <taxon>Bacteria</taxon>
        <taxon>Pseudomonadati</taxon>
        <taxon>Thermodesulfobacteriota</taxon>
        <taxon>Desulfovibrionia</taxon>
        <taxon>Desulfovibrionales</taxon>
        <taxon>Desulfovibrionaceae</taxon>
        <taxon>Desulfovibrio</taxon>
    </lineage>
</organism>
<dbReference type="HOGENOM" id="CLU_1101500_0_0_7"/>
<dbReference type="EMBL" id="ABXU01000007">
    <property type="protein sequence ID" value="EEB34918.1"/>
    <property type="molecule type" value="Genomic_DNA"/>
</dbReference>
<dbReference type="SUPFAM" id="SSF88659">
    <property type="entry name" value="Sigma3 and sigma4 domains of RNA polymerase sigma factors"/>
    <property type="match status" value="1"/>
</dbReference>
<name>B6WQ15_9BACT</name>